<name>A0A667WIV1_9TELE</name>
<dbReference type="GeneTree" id="ENSGT01110000267173"/>
<dbReference type="AlphaFoldDB" id="A0A667WIV1"/>
<dbReference type="FunFam" id="2.60.40.10:FF:000107">
    <property type="entry name" value="Myosin, light chain kinase a"/>
    <property type="match status" value="1"/>
</dbReference>
<dbReference type="Proteomes" id="UP000472263">
    <property type="component" value="Chromosome 21"/>
</dbReference>
<dbReference type="InterPro" id="IPR003599">
    <property type="entry name" value="Ig_sub"/>
</dbReference>
<evidence type="ECO:0000256" key="1">
    <source>
        <dbReference type="ARBA" id="ARBA00022729"/>
    </source>
</evidence>
<reference evidence="5" key="3">
    <citation type="submission" date="2025-09" db="UniProtKB">
        <authorList>
            <consortium name="Ensembl"/>
        </authorList>
    </citation>
    <scope>IDENTIFICATION</scope>
</reference>
<dbReference type="GO" id="GO:0055013">
    <property type="term" value="P:cardiac muscle cell development"/>
    <property type="evidence" value="ECO:0007669"/>
    <property type="project" value="UniProtKB-ARBA"/>
</dbReference>
<dbReference type="GO" id="GO:0005886">
    <property type="term" value="C:plasma membrane"/>
    <property type="evidence" value="ECO:0007669"/>
    <property type="project" value="TreeGrafter"/>
</dbReference>
<dbReference type="Ensembl" id="ENSMMDT00005005485.1">
    <property type="protein sequence ID" value="ENSMMDP00005005340.1"/>
    <property type="gene ID" value="ENSMMDG00005002982.1"/>
</dbReference>
<dbReference type="InterPro" id="IPR050958">
    <property type="entry name" value="Cell_Adh-Cytoskel_Orgn"/>
</dbReference>
<dbReference type="InterPro" id="IPR003598">
    <property type="entry name" value="Ig_sub2"/>
</dbReference>
<evidence type="ECO:0000256" key="2">
    <source>
        <dbReference type="ARBA" id="ARBA00023157"/>
    </source>
</evidence>
<evidence type="ECO:0000256" key="3">
    <source>
        <dbReference type="ARBA" id="ARBA00023319"/>
    </source>
</evidence>
<dbReference type="PANTHER" id="PTHR45080">
    <property type="entry name" value="CONTACTIN 5"/>
    <property type="match status" value="1"/>
</dbReference>
<keyword evidence="2" id="KW-1015">Disulfide bond</keyword>
<dbReference type="InterPro" id="IPR013783">
    <property type="entry name" value="Ig-like_fold"/>
</dbReference>
<dbReference type="Gene3D" id="2.60.40.10">
    <property type="entry name" value="Immunoglobulins"/>
    <property type="match status" value="2"/>
</dbReference>
<keyword evidence="1" id="KW-0732">Signal</keyword>
<feature type="domain" description="Ig-like" evidence="4">
    <location>
        <begin position="97"/>
        <end position="171"/>
    </location>
</feature>
<dbReference type="InterPro" id="IPR007110">
    <property type="entry name" value="Ig-like_dom"/>
</dbReference>
<dbReference type="SMART" id="SM00409">
    <property type="entry name" value="IG"/>
    <property type="match status" value="1"/>
</dbReference>
<dbReference type="GO" id="GO:0043025">
    <property type="term" value="C:neuronal cell body"/>
    <property type="evidence" value="ECO:0007669"/>
    <property type="project" value="TreeGrafter"/>
</dbReference>
<dbReference type="SMART" id="SM00408">
    <property type="entry name" value="IGc2"/>
    <property type="match status" value="1"/>
</dbReference>
<sequence length="187" mass="20629">MISMTDMMGFFLPTEPPCVLEKPESMNVLPGSKVKVCGTPELIPKWFKDGVELASGRKYKISFSKMISSLKVLSAERIDSGEYTFEVKNEDCNTVVGTSGEMECKVSGSPPFTISWYHDGEEIQSGPNYEIAFSDNNCTLKVPTLKLSDSGVYKCKAVNEAGSSETSGSFIVKGQYGDRMLSLWDIW</sequence>
<dbReference type="GO" id="GO:0050808">
    <property type="term" value="P:synapse organization"/>
    <property type="evidence" value="ECO:0007669"/>
    <property type="project" value="TreeGrafter"/>
</dbReference>
<keyword evidence="6" id="KW-1185">Reference proteome</keyword>
<dbReference type="GO" id="GO:0007156">
    <property type="term" value="P:homophilic cell adhesion via plasma membrane adhesion molecules"/>
    <property type="evidence" value="ECO:0007669"/>
    <property type="project" value="TreeGrafter"/>
</dbReference>
<dbReference type="InParanoid" id="A0A667WIV1"/>
<dbReference type="PANTHER" id="PTHR45080:SF8">
    <property type="entry name" value="IG-LIKE DOMAIN-CONTAINING PROTEIN"/>
    <property type="match status" value="1"/>
</dbReference>
<proteinExistence type="predicted"/>
<reference evidence="5" key="1">
    <citation type="submission" date="2019-06" db="EMBL/GenBank/DDBJ databases">
        <authorList>
            <consortium name="Wellcome Sanger Institute Data Sharing"/>
        </authorList>
    </citation>
    <scope>NUCLEOTIDE SEQUENCE [LARGE SCALE GENOMIC DNA]</scope>
</reference>
<dbReference type="GO" id="GO:0008046">
    <property type="term" value="F:axon guidance receptor activity"/>
    <property type="evidence" value="ECO:0007669"/>
    <property type="project" value="TreeGrafter"/>
</dbReference>
<dbReference type="InterPro" id="IPR036179">
    <property type="entry name" value="Ig-like_dom_sf"/>
</dbReference>
<keyword evidence="3" id="KW-0393">Immunoglobulin domain</keyword>
<dbReference type="GO" id="GO:0003007">
    <property type="term" value="P:heart morphogenesis"/>
    <property type="evidence" value="ECO:0007669"/>
    <property type="project" value="UniProtKB-ARBA"/>
</dbReference>
<dbReference type="InterPro" id="IPR013098">
    <property type="entry name" value="Ig_I-set"/>
</dbReference>
<dbReference type="FunFam" id="2.60.40.10:FF:000022">
    <property type="entry name" value="Cardiac titin"/>
    <property type="match status" value="1"/>
</dbReference>
<dbReference type="SUPFAM" id="SSF48726">
    <property type="entry name" value="Immunoglobulin"/>
    <property type="match status" value="2"/>
</dbReference>
<evidence type="ECO:0000313" key="6">
    <source>
        <dbReference type="Proteomes" id="UP000472263"/>
    </source>
</evidence>
<reference evidence="5" key="2">
    <citation type="submission" date="2025-08" db="UniProtKB">
        <authorList>
            <consortium name="Ensembl"/>
        </authorList>
    </citation>
    <scope>IDENTIFICATION</scope>
</reference>
<protein>
    <recommendedName>
        <fullName evidence="4">Ig-like domain-containing protein</fullName>
    </recommendedName>
</protein>
<evidence type="ECO:0000313" key="5">
    <source>
        <dbReference type="Ensembl" id="ENSMMDP00005005340.1"/>
    </source>
</evidence>
<accession>A0A667WIV1</accession>
<dbReference type="PROSITE" id="PS50835">
    <property type="entry name" value="IG_LIKE"/>
    <property type="match status" value="1"/>
</dbReference>
<dbReference type="CDD" id="cd00096">
    <property type="entry name" value="Ig"/>
    <property type="match status" value="1"/>
</dbReference>
<organism evidence="5 6">
    <name type="scientific">Myripristis murdjan</name>
    <name type="common">pinecone soldierfish</name>
    <dbReference type="NCBI Taxonomy" id="586833"/>
    <lineage>
        <taxon>Eukaryota</taxon>
        <taxon>Metazoa</taxon>
        <taxon>Chordata</taxon>
        <taxon>Craniata</taxon>
        <taxon>Vertebrata</taxon>
        <taxon>Euteleostomi</taxon>
        <taxon>Actinopterygii</taxon>
        <taxon>Neopterygii</taxon>
        <taxon>Teleostei</taxon>
        <taxon>Neoteleostei</taxon>
        <taxon>Acanthomorphata</taxon>
        <taxon>Holocentriformes</taxon>
        <taxon>Holocentridae</taxon>
        <taxon>Myripristis</taxon>
    </lineage>
</organism>
<dbReference type="GO" id="GO:0030424">
    <property type="term" value="C:axon"/>
    <property type="evidence" value="ECO:0007669"/>
    <property type="project" value="TreeGrafter"/>
</dbReference>
<dbReference type="Pfam" id="PF07679">
    <property type="entry name" value="I-set"/>
    <property type="match status" value="2"/>
</dbReference>
<evidence type="ECO:0000259" key="4">
    <source>
        <dbReference type="PROSITE" id="PS50835"/>
    </source>
</evidence>